<evidence type="ECO:0000256" key="1">
    <source>
        <dbReference type="ARBA" id="ARBA00006153"/>
    </source>
</evidence>
<dbReference type="NCBIfam" id="NF006771">
    <property type="entry name" value="PRK09290.1-5"/>
    <property type="match status" value="1"/>
</dbReference>
<dbReference type="SUPFAM" id="SSF55031">
    <property type="entry name" value="Bacterial exopeptidase dimerisation domain"/>
    <property type="match status" value="1"/>
</dbReference>
<dbReference type="Pfam" id="PF01546">
    <property type="entry name" value="Peptidase_M20"/>
    <property type="match status" value="1"/>
</dbReference>
<sequence length="408" mass="43805">MHNLTINGERLWQTITQTAAFGAGPDGGIRRLTLSPEDKKVRDWLREQCEAIGCSLKVDTVGNMFATRPGTREHALPIAMGSHLDTQPTGGKFDGILGVLAGLEVLRTLHDAGYETEHPVMLINWTNEEGARFAPAMLGSGAHAGVFDQAFVDSRLDTDGVSFAEAIETIGYRGETPLGETSLAAMFELHIEQGPVLEREDIEIGVVTGVQAMRWYDLVITGQEAHAGSTPMDMRCDALADAAAIVLGAQDIARKLGGMATTGQLSINSPSRNVIPGTLTLSLDLRHVTDGGLDSLEIEVTDLIRKQCGKRAHLQTVWISPAVHFDVDCIETVRCAAERLGTSRRDIVSGAGHDSVHVSRIAPTTMIFIPCKDGLSHNPAESARKEHCVLGAQVLLESIILHQSSAGI</sequence>
<gene>
    <name evidence="3" type="primary">amaB_1</name>
    <name evidence="3" type="ORF">GCM10007923_18320</name>
</gene>
<dbReference type="PANTHER" id="PTHR32494:SF5">
    <property type="entry name" value="ALLANTOATE AMIDOHYDROLASE"/>
    <property type="match status" value="1"/>
</dbReference>
<dbReference type="InterPro" id="IPR010158">
    <property type="entry name" value="Amidase_Cbmase"/>
</dbReference>
<dbReference type="GO" id="GO:0016787">
    <property type="term" value="F:hydrolase activity"/>
    <property type="evidence" value="ECO:0007669"/>
    <property type="project" value="UniProtKB-KW"/>
</dbReference>
<comment type="similarity">
    <text evidence="1">Belongs to the peptidase M20 family.</text>
</comment>
<accession>A0ABQ5ZF14</accession>
<protein>
    <submittedName>
        <fullName evidence="3">Zn-dependent hydrolase</fullName>
    </submittedName>
</protein>
<evidence type="ECO:0000313" key="4">
    <source>
        <dbReference type="Proteomes" id="UP001156702"/>
    </source>
</evidence>
<dbReference type="NCBIfam" id="TIGR01879">
    <property type="entry name" value="hydantase"/>
    <property type="match status" value="1"/>
</dbReference>
<dbReference type="NCBIfam" id="NF006769">
    <property type="entry name" value="PRK09290.1-3"/>
    <property type="match status" value="1"/>
</dbReference>
<dbReference type="InterPro" id="IPR002933">
    <property type="entry name" value="Peptidase_M20"/>
</dbReference>
<reference evidence="4" key="1">
    <citation type="journal article" date="2019" name="Int. J. Syst. Evol. Microbiol.">
        <title>The Global Catalogue of Microorganisms (GCM) 10K type strain sequencing project: providing services to taxonomists for standard genome sequencing and annotation.</title>
        <authorList>
            <consortium name="The Broad Institute Genomics Platform"/>
            <consortium name="The Broad Institute Genome Sequencing Center for Infectious Disease"/>
            <person name="Wu L."/>
            <person name="Ma J."/>
        </authorList>
    </citation>
    <scope>NUCLEOTIDE SEQUENCE [LARGE SCALE GENOMIC DNA]</scope>
    <source>
        <strain evidence="4">NBRC 102122</strain>
    </source>
</reference>
<evidence type="ECO:0000313" key="3">
    <source>
        <dbReference type="EMBL" id="GLR50625.1"/>
    </source>
</evidence>
<dbReference type="CDD" id="cd03884">
    <property type="entry name" value="M20_bAS"/>
    <property type="match status" value="1"/>
</dbReference>
<dbReference type="RefSeq" id="WP_244770639.1">
    <property type="nucleotide sequence ID" value="NZ_BSOP01000015.1"/>
</dbReference>
<dbReference type="Proteomes" id="UP001156702">
    <property type="component" value="Unassembled WGS sequence"/>
</dbReference>
<dbReference type="Gene3D" id="3.30.70.360">
    <property type="match status" value="1"/>
</dbReference>
<dbReference type="EMBL" id="BSOP01000015">
    <property type="protein sequence ID" value="GLR50625.1"/>
    <property type="molecule type" value="Genomic_DNA"/>
</dbReference>
<keyword evidence="2 3" id="KW-0378">Hydrolase</keyword>
<dbReference type="Gene3D" id="3.40.630.10">
    <property type="entry name" value="Zn peptidases"/>
    <property type="match status" value="1"/>
</dbReference>
<name>A0ABQ5ZF14_9HYPH</name>
<dbReference type="PIRSF" id="PIRSF001235">
    <property type="entry name" value="Amidase_carbamoylase"/>
    <property type="match status" value="1"/>
</dbReference>
<comment type="caution">
    <text evidence="3">The sequence shown here is derived from an EMBL/GenBank/DDBJ whole genome shotgun (WGS) entry which is preliminary data.</text>
</comment>
<keyword evidence="4" id="KW-1185">Reference proteome</keyword>
<organism evidence="3 4">
    <name type="scientific">Shinella yambaruensis</name>
    <dbReference type="NCBI Taxonomy" id="415996"/>
    <lineage>
        <taxon>Bacteria</taxon>
        <taxon>Pseudomonadati</taxon>
        <taxon>Pseudomonadota</taxon>
        <taxon>Alphaproteobacteria</taxon>
        <taxon>Hyphomicrobiales</taxon>
        <taxon>Rhizobiaceae</taxon>
        <taxon>Shinella</taxon>
    </lineage>
</organism>
<dbReference type="InterPro" id="IPR036264">
    <property type="entry name" value="Bact_exopeptidase_dim_dom"/>
</dbReference>
<dbReference type="SUPFAM" id="SSF53187">
    <property type="entry name" value="Zn-dependent exopeptidases"/>
    <property type="match status" value="1"/>
</dbReference>
<evidence type="ECO:0000256" key="2">
    <source>
        <dbReference type="ARBA" id="ARBA00022801"/>
    </source>
</evidence>
<proteinExistence type="inferred from homology"/>
<dbReference type="PANTHER" id="PTHR32494">
    <property type="entry name" value="ALLANTOATE DEIMINASE-RELATED"/>
    <property type="match status" value="1"/>
</dbReference>